<dbReference type="EMBL" id="FQ312005">
    <property type="protein sequence ID" value="CBW27852.1"/>
    <property type="molecule type" value="Genomic_DNA"/>
</dbReference>
<proteinExistence type="predicted"/>
<reference evidence="2" key="1">
    <citation type="journal article" date="2013" name="ISME J.">
        <title>A small predatory core genome in the divergent marine Bacteriovorax marinus SJ and the terrestrial Bdellovibrio bacteriovorus.</title>
        <authorList>
            <person name="Crossman L.C."/>
            <person name="Chen H."/>
            <person name="Cerdeno-Tarraga A.M."/>
            <person name="Brooks K."/>
            <person name="Quail M.A."/>
            <person name="Pineiro S.A."/>
            <person name="Hobley L."/>
            <person name="Sockett R.E."/>
            <person name="Bentley S.D."/>
            <person name="Parkhill J."/>
            <person name="Williams H.N."/>
            <person name="Stine O.C."/>
        </authorList>
    </citation>
    <scope>NUCLEOTIDE SEQUENCE [LARGE SCALE GENOMIC DNA]</scope>
    <source>
        <strain evidence="2">ATCC BAA-682 / DSM 15412 / SJ</strain>
    </source>
</reference>
<sequence>MCQLIQTGNHRGNMIKNIKILEGKNIIKAIGVKEPLSWEDEEETVPIFGHKDLPFSQLSALYLWAQNNEVYKLATFQNDDMFTLGYIGNVSETELELESFESNELIELTGQLSGEVITVVQEYLKDNLFKVFLEFRDKRVGLASGEVEPSENEICIRALDESILFYEKGEDLQFTVFNESYPFKLL</sequence>
<dbReference type="AlphaFoldDB" id="E1WZG3"/>
<evidence type="ECO:0000313" key="2">
    <source>
        <dbReference type="Proteomes" id="UP000008963"/>
    </source>
</evidence>
<dbReference type="STRING" id="862908.BMS_3094"/>
<organism evidence="1 2">
    <name type="scientific">Halobacteriovorax marinus (strain ATCC BAA-682 / DSM 15412 / SJ)</name>
    <name type="common">Bacteriovorax marinus</name>
    <dbReference type="NCBI Taxonomy" id="862908"/>
    <lineage>
        <taxon>Bacteria</taxon>
        <taxon>Pseudomonadati</taxon>
        <taxon>Bdellovibrionota</taxon>
        <taxon>Bacteriovoracia</taxon>
        <taxon>Bacteriovoracales</taxon>
        <taxon>Halobacteriovoraceae</taxon>
        <taxon>Halobacteriovorax</taxon>
    </lineage>
</organism>
<keyword evidence="2" id="KW-1185">Reference proteome</keyword>
<accession>E1WZG3</accession>
<dbReference type="HOGENOM" id="CLU_1452558_0_0_7"/>
<gene>
    <name evidence="1" type="ordered locus">BMS_3094</name>
</gene>
<name>E1WZG3_HALMS</name>
<dbReference type="Proteomes" id="UP000008963">
    <property type="component" value="Chromosome"/>
</dbReference>
<evidence type="ECO:0000313" key="1">
    <source>
        <dbReference type="EMBL" id="CBW27852.1"/>
    </source>
</evidence>
<dbReference type="KEGG" id="bmx:BMS_3094"/>
<dbReference type="PATRIC" id="fig|862908.3.peg.2958"/>
<protein>
    <submittedName>
        <fullName evidence="1">Uncharacterized protein</fullName>
    </submittedName>
</protein>